<dbReference type="AlphaFoldDB" id="A0A1S3ZZD9"/>
<evidence type="ECO:0000259" key="1">
    <source>
        <dbReference type="Pfam" id="PF10536"/>
    </source>
</evidence>
<dbReference type="InterPro" id="IPR019557">
    <property type="entry name" value="AminoTfrase-like_pln_mobile"/>
</dbReference>
<dbReference type="RefSeq" id="XP_016469748.1">
    <property type="nucleotide sequence ID" value="XM_016614262.1"/>
</dbReference>
<dbReference type="Pfam" id="PF10536">
    <property type="entry name" value="PMD"/>
    <property type="match status" value="1"/>
</dbReference>
<protein>
    <submittedName>
        <fullName evidence="2">Serine/threonine-protein phosphatase 7 long form homolog</fullName>
    </submittedName>
</protein>
<dbReference type="PANTHER" id="PTHR46033">
    <property type="entry name" value="PROTEIN MAIN-LIKE 2"/>
    <property type="match status" value="1"/>
</dbReference>
<dbReference type="STRING" id="4097.A0A1S3ZZD9"/>
<feature type="domain" description="Aminotransferase-like plant mobile" evidence="1">
    <location>
        <begin position="2"/>
        <end position="299"/>
    </location>
</feature>
<accession>A0A1S3ZZD9</accession>
<reference evidence="2" key="1">
    <citation type="submission" date="2025-08" db="UniProtKB">
        <authorList>
            <consortium name="RefSeq"/>
        </authorList>
    </citation>
    <scope>IDENTIFICATION</scope>
</reference>
<proteinExistence type="predicted"/>
<dbReference type="GO" id="GO:0010073">
    <property type="term" value="P:meristem maintenance"/>
    <property type="evidence" value="ECO:0007669"/>
    <property type="project" value="InterPro"/>
</dbReference>
<name>A0A1S3ZZD9_TOBAC</name>
<evidence type="ECO:0000313" key="2">
    <source>
        <dbReference type="RefSeq" id="XP_016469748.1"/>
    </source>
</evidence>
<dbReference type="InterPro" id="IPR044824">
    <property type="entry name" value="MAIN-like"/>
</dbReference>
<sequence length="301" mass="34750">MGFYRIIEIGQLQFDWALIMAMIERWRPETHTFHLLIGEATITLEDVEALFGLPVDGMLVAYPFALSDYTGENYLYMLQRLTGFQLAEPTALSGASRLQLLPVRQHLVALHTEITDDSSPEDIDWQTRLLLMMMFGGILFSNTSGNLVSLRFLHHLERLYELPGYNWGRAVLAYLYRQLCRSSMDTVRDVDGFIQLLQVWTWERFQPHLPPIAPNAPPPAFLQTARRWVDRLGHAPKVEARHHLPYYRDLLDLLEDAQFIWRPNSDVLIAGLPGYFSRGRAMWMSSVPLICLETVEHHATE</sequence>
<dbReference type="PANTHER" id="PTHR46033:SF8">
    <property type="entry name" value="PROTEIN MAINTENANCE OF MERISTEMS-LIKE"/>
    <property type="match status" value="1"/>
</dbReference>
<dbReference type="KEGG" id="nta:107792074"/>
<organism evidence="2">
    <name type="scientific">Nicotiana tabacum</name>
    <name type="common">Common tobacco</name>
    <dbReference type="NCBI Taxonomy" id="4097"/>
    <lineage>
        <taxon>Eukaryota</taxon>
        <taxon>Viridiplantae</taxon>
        <taxon>Streptophyta</taxon>
        <taxon>Embryophyta</taxon>
        <taxon>Tracheophyta</taxon>
        <taxon>Spermatophyta</taxon>
        <taxon>Magnoliopsida</taxon>
        <taxon>eudicotyledons</taxon>
        <taxon>Gunneridae</taxon>
        <taxon>Pentapetalae</taxon>
        <taxon>asterids</taxon>
        <taxon>lamiids</taxon>
        <taxon>Solanales</taxon>
        <taxon>Solanaceae</taxon>
        <taxon>Nicotianoideae</taxon>
        <taxon>Nicotianeae</taxon>
        <taxon>Nicotiana</taxon>
    </lineage>
</organism>
<dbReference type="PaxDb" id="4097-A0A1S3ZZD9"/>
<gene>
    <name evidence="2" type="primary">LOC107792074</name>
</gene>
<dbReference type="OrthoDB" id="1305929at2759"/>